<organism evidence="1 2">
    <name type="scientific">Vaccinium darrowii</name>
    <dbReference type="NCBI Taxonomy" id="229202"/>
    <lineage>
        <taxon>Eukaryota</taxon>
        <taxon>Viridiplantae</taxon>
        <taxon>Streptophyta</taxon>
        <taxon>Embryophyta</taxon>
        <taxon>Tracheophyta</taxon>
        <taxon>Spermatophyta</taxon>
        <taxon>Magnoliopsida</taxon>
        <taxon>eudicotyledons</taxon>
        <taxon>Gunneridae</taxon>
        <taxon>Pentapetalae</taxon>
        <taxon>asterids</taxon>
        <taxon>Ericales</taxon>
        <taxon>Ericaceae</taxon>
        <taxon>Vaccinioideae</taxon>
        <taxon>Vaccinieae</taxon>
        <taxon>Vaccinium</taxon>
    </lineage>
</organism>
<keyword evidence="2" id="KW-1185">Reference proteome</keyword>
<dbReference type="EMBL" id="CM037157">
    <property type="protein sequence ID" value="KAH7848999.1"/>
    <property type="molecule type" value="Genomic_DNA"/>
</dbReference>
<comment type="caution">
    <text evidence="1">The sequence shown here is derived from an EMBL/GenBank/DDBJ whole genome shotgun (WGS) entry which is preliminary data.</text>
</comment>
<dbReference type="Proteomes" id="UP000828048">
    <property type="component" value="Chromosome 7"/>
</dbReference>
<sequence>MERGGYENNMLNWRETLIPNPQRGRCICFRTYKPLDTGRLVSFYSIPFDFFGDEGGDVIDSTYFPVVEEGLLRFYSSSENMPSSSTLTSVGSSLFVVGGSEYLGEYMTITTKKMSRFDTTAPDDGWKVLSMITPRSTPGTIAMDGKLYIIGGDCYPLVELFDPCLKLSKSVPLPPPPNFPICDWHHMVIAALHPYKKILVASALSSDVAPSLYNVVDQVWEELDHRVDFSSFRGQAAVVRNGTTLCLCNYPGEVHAYDLVLRRWFKSSIKGFSQVGTLDAQGCTCYCPLVRLDDNHLCLLWENHTQYDSTILPVLNCTKIGVSISVDAAGESRFDAFVVASRSYVLGPHETIFDAHVFLGEDDEAGGERGSGVLGGGDHGGRTWEHSGYEGGATIALNIASFKTCYKCWHTGHVERDCRGIPCFKCGEIAHKAIDCPTRG</sequence>
<evidence type="ECO:0000313" key="2">
    <source>
        <dbReference type="Proteomes" id="UP000828048"/>
    </source>
</evidence>
<name>A0ACB7Y7F3_9ERIC</name>
<protein>
    <submittedName>
        <fullName evidence="1">Uncharacterized protein</fullName>
    </submittedName>
</protein>
<reference evidence="1 2" key="1">
    <citation type="journal article" date="2021" name="Hortic Res">
        <title>High-quality reference genome and annotation aids understanding of berry development for evergreen blueberry (Vaccinium darrowii).</title>
        <authorList>
            <person name="Yu J."/>
            <person name="Hulse-Kemp A.M."/>
            <person name="Babiker E."/>
            <person name="Staton M."/>
        </authorList>
    </citation>
    <scope>NUCLEOTIDE SEQUENCE [LARGE SCALE GENOMIC DNA]</scope>
    <source>
        <strain evidence="2">cv. NJ 8807/NJ 8810</strain>
        <tissue evidence="1">Young leaf</tissue>
    </source>
</reference>
<proteinExistence type="predicted"/>
<evidence type="ECO:0000313" key="1">
    <source>
        <dbReference type="EMBL" id="KAH7848999.1"/>
    </source>
</evidence>
<accession>A0ACB7Y7F3</accession>
<gene>
    <name evidence="1" type="ORF">Vadar_011530</name>
</gene>